<dbReference type="EMBL" id="CAICTM010000406">
    <property type="protein sequence ID" value="CAB9509826.1"/>
    <property type="molecule type" value="Genomic_DNA"/>
</dbReference>
<dbReference type="SUPFAM" id="SSF48452">
    <property type="entry name" value="TPR-like"/>
    <property type="match status" value="1"/>
</dbReference>
<dbReference type="Proteomes" id="UP001153069">
    <property type="component" value="Unassembled WGS sequence"/>
</dbReference>
<dbReference type="AlphaFoldDB" id="A0A9N8DW38"/>
<dbReference type="InterPro" id="IPR011990">
    <property type="entry name" value="TPR-like_helical_dom_sf"/>
</dbReference>
<evidence type="ECO:0000313" key="1">
    <source>
        <dbReference type="EMBL" id="CAB9509826.1"/>
    </source>
</evidence>
<sequence length="464" mass="53196">MMLSYSWDYRVVDAIQEFCQQNKHDPQTTRVWICFVCLNQFRTLRDPVPFSVFRNIFQQKVQAVEVVLGLLVPWTQPIALSRAWCAFEFFSALKSDKLAVIIPQSEWEKFEDSLDSSEGVLGGVSNVLEATSKICVEHARATHPQDKANVLKMIIGREDNEVALDDNQRPIDLTKQEQQMCTQVNADIIDEMKRWYCESALVRLEELIAHADNPEAIPINRFCAVAWMLASFNRVPNSCPKARDMLAHAREKLGATETLGIAQIRLYEGTILRKIGASLHDNNQRDEVFAQSLDSFLCSKRIFQQLDATSSVMYSNLMAGIGLLQSLMNNMDQSLEAFEEMAQALDSCQCRTEAVIDFVNGYKCWAITYRNMQHYDQAIDKFEIAMEVARAGDQKYNVWYSDLLLQYACTFAIPERMDSQRADSLCSQVSYILNRLGLREGSNQFRILQDLRRQLEERKPRGDN</sequence>
<reference evidence="1" key="1">
    <citation type="submission" date="2020-06" db="EMBL/GenBank/DDBJ databases">
        <authorList>
            <consortium name="Plant Systems Biology data submission"/>
        </authorList>
    </citation>
    <scope>NUCLEOTIDE SEQUENCE</scope>
    <source>
        <strain evidence="1">D6</strain>
    </source>
</reference>
<protein>
    <submittedName>
        <fullName evidence="1">Kinesin light chain</fullName>
    </submittedName>
</protein>
<gene>
    <name evidence="1" type="ORF">SEMRO_407_G136540.1</name>
</gene>
<organism evidence="1 2">
    <name type="scientific">Seminavis robusta</name>
    <dbReference type="NCBI Taxonomy" id="568900"/>
    <lineage>
        <taxon>Eukaryota</taxon>
        <taxon>Sar</taxon>
        <taxon>Stramenopiles</taxon>
        <taxon>Ochrophyta</taxon>
        <taxon>Bacillariophyta</taxon>
        <taxon>Bacillariophyceae</taxon>
        <taxon>Bacillariophycidae</taxon>
        <taxon>Naviculales</taxon>
        <taxon>Naviculaceae</taxon>
        <taxon>Seminavis</taxon>
    </lineage>
</organism>
<dbReference type="Gene3D" id="1.25.40.10">
    <property type="entry name" value="Tetratricopeptide repeat domain"/>
    <property type="match status" value="1"/>
</dbReference>
<name>A0A9N8DW38_9STRA</name>
<proteinExistence type="predicted"/>
<accession>A0A9N8DW38</accession>
<keyword evidence="2" id="KW-1185">Reference proteome</keyword>
<comment type="caution">
    <text evidence="1">The sequence shown here is derived from an EMBL/GenBank/DDBJ whole genome shotgun (WGS) entry which is preliminary data.</text>
</comment>
<evidence type="ECO:0000313" key="2">
    <source>
        <dbReference type="Proteomes" id="UP001153069"/>
    </source>
</evidence>